<sequence>MNIDNKIAIITGGASGLGQATAERILAAGGKVAIFDLDDQRGQAFADAHPGNAIYVKVNVADEASAEAGIAAVIEAFGTIHICVNCAGIGGGTRIVGRKGPHSMEAFMRILNVNLVGTFNIIRLAAAQMLKNDPVAKSGERGVIVNTASIAATEGQMGQVAYAASKAGVVGMTLPLTRDLAEHGVRVCAIMPGLFETPLVSTLPQEVRDYLVTTMEFPKRGGDPAEFAALVGHIIENPYLNGEVIRLDGGTRPPPR</sequence>
<dbReference type="FunFam" id="3.40.50.720:FF:000215">
    <property type="entry name" value="3-hydroxyacyl-CoA dehydrogenase type-2"/>
    <property type="match status" value="1"/>
</dbReference>
<evidence type="ECO:0000313" key="5">
    <source>
        <dbReference type="Proteomes" id="UP000199391"/>
    </source>
</evidence>
<evidence type="ECO:0000256" key="1">
    <source>
        <dbReference type="ARBA" id="ARBA00006484"/>
    </source>
</evidence>
<name>A0A1I7LE42_9BURK</name>
<dbReference type="Proteomes" id="UP000199391">
    <property type="component" value="Unassembled WGS sequence"/>
</dbReference>
<evidence type="ECO:0000256" key="3">
    <source>
        <dbReference type="RuleBase" id="RU000363"/>
    </source>
</evidence>
<accession>A0A1I7LE42</accession>
<reference evidence="5" key="1">
    <citation type="submission" date="2016-10" db="EMBL/GenBank/DDBJ databases">
        <authorList>
            <person name="Varghese N."/>
            <person name="Submissions S."/>
        </authorList>
    </citation>
    <scope>NUCLEOTIDE SEQUENCE [LARGE SCALE GENOMIC DNA]</scope>
    <source>
        <strain evidence="5">CGMCC 1.11014</strain>
    </source>
</reference>
<proteinExistence type="inferred from homology"/>
<comment type="similarity">
    <text evidence="1 3">Belongs to the short-chain dehydrogenases/reductases (SDR) family.</text>
</comment>
<keyword evidence="2" id="KW-0560">Oxidoreductase</keyword>
<dbReference type="Gene3D" id="3.40.50.720">
    <property type="entry name" value="NAD(P)-binding Rossmann-like Domain"/>
    <property type="match status" value="1"/>
</dbReference>
<dbReference type="Pfam" id="PF00106">
    <property type="entry name" value="adh_short"/>
    <property type="match status" value="1"/>
</dbReference>
<dbReference type="GO" id="GO:0016491">
    <property type="term" value="F:oxidoreductase activity"/>
    <property type="evidence" value="ECO:0007669"/>
    <property type="project" value="UniProtKB-KW"/>
</dbReference>
<dbReference type="InterPro" id="IPR036291">
    <property type="entry name" value="NAD(P)-bd_dom_sf"/>
</dbReference>
<dbReference type="PANTHER" id="PTHR43658:SF8">
    <property type="entry name" value="17-BETA-HYDROXYSTEROID DEHYDROGENASE 14-RELATED"/>
    <property type="match status" value="1"/>
</dbReference>
<dbReference type="InterPro" id="IPR002347">
    <property type="entry name" value="SDR_fam"/>
</dbReference>
<dbReference type="PRINTS" id="PR00081">
    <property type="entry name" value="GDHRDH"/>
</dbReference>
<dbReference type="SUPFAM" id="SSF51735">
    <property type="entry name" value="NAD(P)-binding Rossmann-fold domains"/>
    <property type="match status" value="1"/>
</dbReference>
<dbReference type="STRING" id="1035707.SAMN05216552_102779"/>
<protein>
    <submittedName>
        <fullName evidence="4">NAD(P)-dependent dehydrogenase, short-chain alcohol dehydrogenase family</fullName>
    </submittedName>
</protein>
<gene>
    <name evidence="4" type="ORF">SAMN05216552_102779</name>
</gene>
<evidence type="ECO:0000256" key="2">
    <source>
        <dbReference type="ARBA" id="ARBA00023002"/>
    </source>
</evidence>
<keyword evidence="5" id="KW-1185">Reference proteome</keyword>
<organism evidence="4 5">
    <name type="scientific">Pseudoduganella namucuonensis</name>
    <dbReference type="NCBI Taxonomy" id="1035707"/>
    <lineage>
        <taxon>Bacteria</taxon>
        <taxon>Pseudomonadati</taxon>
        <taxon>Pseudomonadota</taxon>
        <taxon>Betaproteobacteria</taxon>
        <taxon>Burkholderiales</taxon>
        <taxon>Oxalobacteraceae</taxon>
        <taxon>Telluria group</taxon>
        <taxon>Pseudoduganella</taxon>
    </lineage>
</organism>
<dbReference type="PANTHER" id="PTHR43658">
    <property type="entry name" value="SHORT-CHAIN DEHYDROGENASE/REDUCTASE"/>
    <property type="match status" value="1"/>
</dbReference>
<dbReference type="EMBL" id="FPBO01000027">
    <property type="protein sequence ID" value="SFV07958.1"/>
    <property type="molecule type" value="Genomic_DNA"/>
</dbReference>
<dbReference type="PRINTS" id="PR00080">
    <property type="entry name" value="SDRFAMILY"/>
</dbReference>
<dbReference type="AlphaFoldDB" id="A0A1I7LE42"/>
<dbReference type="OrthoDB" id="9794138at2"/>
<dbReference type="RefSeq" id="WP_093558149.1">
    <property type="nucleotide sequence ID" value="NZ_FPBO01000027.1"/>
</dbReference>
<evidence type="ECO:0000313" key="4">
    <source>
        <dbReference type="EMBL" id="SFV07958.1"/>
    </source>
</evidence>